<evidence type="ECO:0000259" key="9">
    <source>
        <dbReference type="Pfam" id="PF05649"/>
    </source>
</evidence>
<proteinExistence type="inferred from homology"/>
<dbReference type="Proteomes" id="UP000270296">
    <property type="component" value="Unassembled WGS sequence"/>
</dbReference>
<evidence type="ECO:0000256" key="1">
    <source>
        <dbReference type="ARBA" id="ARBA00001947"/>
    </source>
</evidence>
<evidence type="ECO:0000313" key="11">
    <source>
        <dbReference type="Proteomes" id="UP000270296"/>
    </source>
</evidence>
<organism evidence="12">
    <name type="scientific">Soboliphyme baturini</name>
    <dbReference type="NCBI Taxonomy" id="241478"/>
    <lineage>
        <taxon>Eukaryota</taxon>
        <taxon>Metazoa</taxon>
        <taxon>Ecdysozoa</taxon>
        <taxon>Nematoda</taxon>
        <taxon>Enoplea</taxon>
        <taxon>Dorylaimia</taxon>
        <taxon>Dioctophymatida</taxon>
        <taxon>Dioctophymatoidea</taxon>
        <taxon>Soboliphymatidae</taxon>
        <taxon>Soboliphyme</taxon>
    </lineage>
</organism>
<evidence type="ECO:0000313" key="10">
    <source>
        <dbReference type="EMBL" id="VDO97584.1"/>
    </source>
</evidence>
<dbReference type="GO" id="GO:0004222">
    <property type="term" value="F:metalloendopeptidase activity"/>
    <property type="evidence" value="ECO:0007669"/>
    <property type="project" value="InterPro"/>
</dbReference>
<comment type="cofactor">
    <cofactor evidence="1">
        <name>Zn(2+)</name>
        <dbReference type="ChEBI" id="CHEBI:29105"/>
    </cofactor>
</comment>
<dbReference type="Gene3D" id="1.10.1380.10">
    <property type="entry name" value="Neutral endopeptidase , domain2"/>
    <property type="match status" value="1"/>
</dbReference>
<dbReference type="PRINTS" id="PR00786">
    <property type="entry name" value="NEPRILYSIN"/>
</dbReference>
<evidence type="ECO:0000313" key="12">
    <source>
        <dbReference type="WBParaSite" id="SBAD_0000253901-mRNA-1"/>
    </source>
</evidence>
<sequence length="688" mass="77761">MVVACALLIPTKQKTYTRNLKDIANSIDHSVSPCNDFYRYACGNWIKKMSEKYRHASTFGLLSSEVTTQIAKTINKMEKEPAQPFEKTVAAFFRACKQSHTTNHEVRCIAIQRLKSMGGWPIITRHWNALAPGFTVSQTIGYIISNFGAPTFVNPYVSVNWNNVDENAIFFGMPVLTGKASFYLSEKNLNSLKAVIVATANYLKENDFIHLNLEAEAESIVLLEKDLAEMILRHSVADDNYKAKDNRVSYITLTRRWPTIKWQELFTGLGLKPFEKQLENTTFIVTSPAAMDYVIDVIADAEHRTLVNYLLWSSLRHLLPFILADITKNYNLYLSNSDSECVDILVQAMPFAIGRVYTGQDYSSEKRMKIKYDNDFRQLVEFTADAFGSRLKALKWMDDNSKSKALQKVKDFVENIAYPDWTMIDSSINAYYESLTNEISTSDPFVSLTTKLTAFDEAVNFQQLLKKPDRKDFLGSPADVNAWYIAQYNSITIPAAIANPSFYSTEYPMAVNFGALGAVIGHEMTHGFDNSGVQFDAIGKLQMWMSAASEKGFQKMAECVVNQYSNVCYKKVNKCINGNQTEGENIADNGGIKAAFYGYQNYVKSYGQEAPVNNLKDYTMNQIFFLAFAHSWCEITTPEQLLKQLDGDVHSPADARVIETLKNFPEFSAAFNCPKGTEMNPEIHCDVW</sequence>
<dbReference type="InterPro" id="IPR024079">
    <property type="entry name" value="MetalloPept_cat_dom_sf"/>
</dbReference>
<evidence type="ECO:0000256" key="2">
    <source>
        <dbReference type="ARBA" id="ARBA00007357"/>
    </source>
</evidence>
<dbReference type="InterPro" id="IPR000718">
    <property type="entry name" value="Peptidase_M13"/>
</dbReference>
<reference evidence="10 11" key="2">
    <citation type="submission" date="2018-11" db="EMBL/GenBank/DDBJ databases">
        <authorList>
            <consortium name="Pathogen Informatics"/>
        </authorList>
    </citation>
    <scope>NUCLEOTIDE SEQUENCE [LARGE SCALE GENOMIC DNA]</scope>
</reference>
<dbReference type="SUPFAM" id="SSF55486">
    <property type="entry name" value="Metalloproteases ('zincins'), catalytic domain"/>
    <property type="match status" value="1"/>
</dbReference>
<dbReference type="PANTHER" id="PTHR11733">
    <property type="entry name" value="ZINC METALLOPROTEASE FAMILY M13 NEPRILYSIN-RELATED"/>
    <property type="match status" value="1"/>
</dbReference>
<evidence type="ECO:0000259" key="8">
    <source>
        <dbReference type="Pfam" id="PF01431"/>
    </source>
</evidence>
<dbReference type="PROSITE" id="PS51885">
    <property type="entry name" value="NEPRILYSIN"/>
    <property type="match status" value="1"/>
</dbReference>
<keyword evidence="7" id="KW-0482">Metalloprotease</keyword>
<protein>
    <submittedName>
        <fullName evidence="12">Neprilysin</fullName>
    </submittedName>
</protein>
<dbReference type="WBParaSite" id="SBAD_0000253901-mRNA-1">
    <property type="protein sequence ID" value="SBAD_0000253901-mRNA-1"/>
    <property type="gene ID" value="SBAD_0000253901"/>
</dbReference>
<dbReference type="CDD" id="cd08662">
    <property type="entry name" value="M13"/>
    <property type="match status" value="1"/>
</dbReference>
<keyword evidence="11" id="KW-1185">Reference proteome</keyword>
<dbReference type="InterPro" id="IPR008753">
    <property type="entry name" value="Peptidase_M13_N"/>
</dbReference>
<dbReference type="EMBL" id="UZAM01007219">
    <property type="protein sequence ID" value="VDO97584.1"/>
    <property type="molecule type" value="Genomic_DNA"/>
</dbReference>
<name>A0A183IFM8_9BILA</name>
<gene>
    <name evidence="10" type="ORF">SBAD_LOCUS2422</name>
</gene>
<comment type="similarity">
    <text evidence="2">Belongs to the peptidase M13 family.</text>
</comment>
<evidence type="ECO:0000256" key="6">
    <source>
        <dbReference type="ARBA" id="ARBA00022833"/>
    </source>
</evidence>
<dbReference type="Pfam" id="PF05649">
    <property type="entry name" value="Peptidase_M13_N"/>
    <property type="match status" value="1"/>
</dbReference>
<feature type="domain" description="Peptidase M13 C-terminal" evidence="8">
    <location>
        <begin position="481"/>
        <end position="687"/>
    </location>
</feature>
<feature type="domain" description="Peptidase M13 N-terminal" evidence="9">
    <location>
        <begin position="33"/>
        <end position="419"/>
    </location>
</feature>
<dbReference type="GO" id="GO:0016485">
    <property type="term" value="P:protein processing"/>
    <property type="evidence" value="ECO:0007669"/>
    <property type="project" value="TreeGrafter"/>
</dbReference>
<evidence type="ECO:0000256" key="5">
    <source>
        <dbReference type="ARBA" id="ARBA00022801"/>
    </source>
</evidence>
<dbReference type="AlphaFoldDB" id="A0A183IFM8"/>
<dbReference type="Pfam" id="PF01431">
    <property type="entry name" value="Peptidase_M13"/>
    <property type="match status" value="1"/>
</dbReference>
<evidence type="ECO:0000256" key="4">
    <source>
        <dbReference type="ARBA" id="ARBA00022723"/>
    </source>
</evidence>
<dbReference type="Gene3D" id="3.40.390.10">
    <property type="entry name" value="Collagenase (Catalytic Domain)"/>
    <property type="match status" value="1"/>
</dbReference>
<dbReference type="GO" id="GO:0046872">
    <property type="term" value="F:metal ion binding"/>
    <property type="evidence" value="ECO:0007669"/>
    <property type="project" value="UniProtKB-KW"/>
</dbReference>
<keyword evidence="3" id="KW-0645">Protease</keyword>
<keyword evidence="5" id="KW-0378">Hydrolase</keyword>
<dbReference type="PANTHER" id="PTHR11733:SF240">
    <property type="entry name" value="GH14155P-RELATED"/>
    <property type="match status" value="1"/>
</dbReference>
<dbReference type="GO" id="GO:0005886">
    <property type="term" value="C:plasma membrane"/>
    <property type="evidence" value="ECO:0007669"/>
    <property type="project" value="TreeGrafter"/>
</dbReference>
<keyword evidence="4" id="KW-0479">Metal-binding</keyword>
<dbReference type="OrthoDB" id="6475849at2759"/>
<evidence type="ECO:0000256" key="3">
    <source>
        <dbReference type="ARBA" id="ARBA00022670"/>
    </source>
</evidence>
<dbReference type="InterPro" id="IPR018497">
    <property type="entry name" value="Peptidase_M13_C"/>
</dbReference>
<reference evidence="12" key="1">
    <citation type="submission" date="2016-06" db="UniProtKB">
        <authorList>
            <consortium name="WormBaseParasite"/>
        </authorList>
    </citation>
    <scope>IDENTIFICATION</scope>
</reference>
<evidence type="ECO:0000256" key="7">
    <source>
        <dbReference type="ARBA" id="ARBA00023049"/>
    </source>
</evidence>
<keyword evidence="6" id="KW-0862">Zinc</keyword>
<dbReference type="InterPro" id="IPR042089">
    <property type="entry name" value="Peptidase_M13_dom_2"/>
</dbReference>
<accession>A0A183IFM8</accession>